<name>A0A3M5EIC9_PSEAI</name>
<gene>
    <name evidence="1" type="ORF">ALP65_200061</name>
</gene>
<comment type="caution">
    <text evidence="1">The sequence shown here is derived from an EMBL/GenBank/DDBJ whole genome shotgun (WGS) entry which is preliminary data.</text>
</comment>
<proteinExistence type="predicted"/>
<accession>A0A3M5EIC9</accession>
<evidence type="ECO:0000313" key="1">
    <source>
        <dbReference type="EMBL" id="RMS62082.1"/>
    </source>
</evidence>
<organism evidence="1 2">
    <name type="scientific">Pseudomonas aeruginosa</name>
    <dbReference type="NCBI Taxonomy" id="287"/>
    <lineage>
        <taxon>Bacteria</taxon>
        <taxon>Pseudomonadati</taxon>
        <taxon>Pseudomonadota</taxon>
        <taxon>Gammaproteobacteria</taxon>
        <taxon>Pseudomonadales</taxon>
        <taxon>Pseudomonadaceae</taxon>
        <taxon>Pseudomonas</taxon>
    </lineage>
</organism>
<dbReference type="AlphaFoldDB" id="A0A3M5EIC9"/>
<dbReference type="EMBL" id="RBSQ01000247">
    <property type="protein sequence ID" value="RMS62082.1"/>
    <property type="molecule type" value="Genomic_DNA"/>
</dbReference>
<dbReference type="RefSeq" id="WP_033993376.1">
    <property type="nucleotide sequence ID" value="NZ_CP118565.1"/>
</dbReference>
<sequence>MNIDLPKRFEKEYLEPFFKLLDDAKDHPKRVTINLGTLEFSTPIAMLVAGVVLRNWVSYRKSLNLDTWRSEVKENNQAHSYLMHLGFFDFINIQAGKKVGEAKGSLTYLPIKIIKRPDKSAEVNGKDEWYASIESIARGLAGVLAGSHDDSKELRVYTYSIREIVRNVFEHSGVDECWVCGQRWANGTAEFAVVDEGIGISSSLRDVLKIESDEEALTQAISPGVSRTIGLSEEKNIYDNSGFGLYILSQVGSNFGWFALGSGQAKLIGSNREFITSKFLFPGTFVGMRLNKSPSDFRELLSDIVSAGEQEAKLSGIERKASAASKIA</sequence>
<reference evidence="1 2" key="1">
    <citation type="submission" date="2018-08" db="EMBL/GenBank/DDBJ databases">
        <title>Recombination of ecologically and evolutionarily significant loci maintains genetic cohesion in the Pseudomonas syringae species complex.</title>
        <authorList>
            <person name="Dillon M."/>
            <person name="Thakur S."/>
            <person name="Almeida R.N.D."/>
            <person name="Weir B.S."/>
            <person name="Guttman D.S."/>
        </authorList>
    </citation>
    <scope>NUCLEOTIDE SEQUENCE [LARGE SCALE GENOMIC DNA]</scope>
    <source>
        <strain evidence="1 2">ICMP 7846</strain>
    </source>
</reference>
<protein>
    <submittedName>
        <fullName evidence="1">Uncharacterized protein</fullName>
    </submittedName>
</protein>
<dbReference type="Proteomes" id="UP000270834">
    <property type="component" value="Unassembled WGS sequence"/>
</dbReference>
<evidence type="ECO:0000313" key="2">
    <source>
        <dbReference type="Proteomes" id="UP000270834"/>
    </source>
</evidence>